<proteinExistence type="predicted"/>
<keyword evidence="1" id="KW-0472">Membrane</keyword>
<evidence type="ECO:0000256" key="1">
    <source>
        <dbReference type="SAM" id="Phobius"/>
    </source>
</evidence>
<organism evidence="2 3">
    <name type="scientific">Lepidopterella palustris CBS 459.81</name>
    <dbReference type="NCBI Taxonomy" id="1314670"/>
    <lineage>
        <taxon>Eukaryota</taxon>
        <taxon>Fungi</taxon>
        <taxon>Dikarya</taxon>
        <taxon>Ascomycota</taxon>
        <taxon>Pezizomycotina</taxon>
        <taxon>Dothideomycetes</taxon>
        <taxon>Pleosporomycetidae</taxon>
        <taxon>Mytilinidiales</taxon>
        <taxon>Argynnaceae</taxon>
        <taxon>Lepidopterella</taxon>
    </lineage>
</organism>
<evidence type="ECO:0000313" key="2">
    <source>
        <dbReference type="EMBL" id="OCK84183.1"/>
    </source>
</evidence>
<dbReference type="AlphaFoldDB" id="A0A8E2JIZ7"/>
<evidence type="ECO:0000313" key="3">
    <source>
        <dbReference type="Proteomes" id="UP000250266"/>
    </source>
</evidence>
<feature type="transmembrane region" description="Helical" evidence="1">
    <location>
        <begin position="74"/>
        <end position="96"/>
    </location>
</feature>
<dbReference type="Proteomes" id="UP000250266">
    <property type="component" value="Unassembled WGS sequence"/>
</dbReference>
<gene>
    <name evidence="2" type="ORF">K432DRAFT_389754</name>
</gene>
<reference evidence="2 3" key="1">
    <citation type="journal article" date="2016" name="Nat. Commun.">
        <title>Ectomycorrhizal ecology is imprinted in the genome of the dominant symbiotic fungus Cenococcum geophilum.</title>
        <authorList>
            <consortium name="DOE Joint Genome Institute"/>
            <person name="Peter M."/>
            <person name="Kohler A."/>
            <person name="Ohm R.A."/>
            <person name="Kuo A."/>
            <person name="Krutzmann J."/>
            <person name="Morin E."/>
            <person name="Arend M."/>
            <person name="Barry K.W."/>
            <person name="Binder M."/>
            <person name="Choi C."/>
            <person name="Clum A."/>
            <person name="Copeland A."/>
            <person name="Grisel N."/>
            <person name="Haridas S."/>
            <person name="Kipfer T."/>
            <person name="LaButti K."/>
            <person name="Lindquist E."/>
            <person name="Lipzen A."/>
            <person name="Maire R."/>
            <person name="Meier B."/>
            <person name="Mihaltcheva S."/>
            <person name="Molinier V."/>
            <person name="Murat C."/>
            <person name="Poggeler S."/>
            <person name="Quandt C.A."/>
            <person name="Sperisen C."/>
            <person name="Tritt A."/>
            <person name="Tisserant E."/>
            <person name="Crous P.W."/>
            <person name="Henrissat B."/>
            <person name="Nehls U."/>
            <person name="Egli S."/>
            <person name="Spatafora J.W."/>
            <person name="Grigoriev I.V."/>
            <person name="Martin F.M."/>
        </authorList>
    </citation>
    <scope>NUCLEOTIDE SEQUENCE [LARGE SCALE GENOMIC DNA]</scope>
    <source>
        <strain evidence="2 3">CBS 459.81</strain>
    </source>
</reference>
<dbReference type="EMBL" id="KV744843">
    <property type="protein sequence ID" value="OCK84183.1"/>
    <property type="molecule type" value="Genomic_DNA"/>
</dbReference>
<accession>A0A8E2JIZ7</accession>
<keyword evidence="3" id="KW-1185">Reference proteome</keyword>
<sequence>MIHGPTIGGAVVGSGAAIVSGYNGCSGWCGGPPRQVSSDRRRNSIRVLRGIFSAVFGGAASEAVIAVTSGAASAGALSGATTAAMFVGPIGLAIVVPMGTPGTAGSPS</sequence>
<keyword evidence="1" id="KW-1133">Transmembrane helix</keyword>
<keyword evidence="1" id="KW-0812">Transmembrane</keyword>
<feature type="transmembrane region" description="Helical" evidence="1">
    <location>
        <begin position="47"/>
        <end position="68"/>
    </location>
</feature>
<name>A0A8E2JIZ7_9PEZI</name>
<protein>
    <submittedName>
        <fullName evidence="2">Uncharacterized protein</fullName>
    </submittedName>
</protein>